<protein>
    <submittedName>
        <fullName evidence="5">SAM-dependent chlorinase/fluorinase</fullName>
    </submittedName>
</protein>
<evidence type="ECO:0000259" key="3">
    <source>
        <dbReference type="Pfam" id="PF01887"/>
    </source>
</evidence>
<proteinExistence type="inferred from homology"/>
<dbReference type="InterPro" id="IPR002747">
    <property type="entry name" value="SAM_OH_AdoTrfase"/>
</dbReference>
<dbReference type="InterPro" id="IPR023227">
    <property type="entry name" value="SAM_OH_AdoTrfase_C_sf"/>
</dbReference>
<dbReference type="InterPro" id="IPR046470">
    <property type="entry name" value="SAM_HAT_C"/>
</dbReference>
<feature type="domain" description="S-adenosyl-l-methionine hydroxide adenosyltransferase N-terminal" evidence="3">
    <location>
        <begin position="4"/>
        <end position="144"/>
    </location>
</feature>
<evidence type="ECO:0000313" key="7">
    <source>
        <dbReference type="EMBL" id="MCA6077570.1"/>
    </source>
</evidence>
<feature type="domain" description="S-adenosyl-l-methionine hydroxide adenosyltransferase C-terminal" evidence="4">
    <location>
        <begin position="167"/>
        <end position="251"/>
    </location>
</feature>
<dbReference type="EMBL" id="JAIXNE010000004">
    <property type="protein sequence ID" value="MCA6077570.1"/>
    <property type="molecule type" value="Genomic_DNA"/>
</dbReference>
<dbReference type="EMBL" id="JAIXNE010000003">
    <property type="protein sequence ID" value="MCA6076442.1"/>
    <property type="molecule type" value="Genomic_DNA"/>
</dbReference>
<dbReference type="InterPro" id="IPR023228">
    <property type="entry name" value="SAM_OH_AdoTrfase_N_sf"/>
</dbReference>
<dbReference type="InterPro" id="IPR046469">
    <property type="entry name" value="SAM_HAT_N"/>
</dbReference>
<dbReference type="SUPFAM" id="SSF102522">
    <property type="entry name" value="Bacterial fluorinating enzyme, N-terminal domain"/>
    <property type="match status" value="1"/>
</dbReference>
<accession>A0A9X1HQB6</accession>
<dbReference type="Gene3D" id="2.40.30.90">
    <property type="entry name" value="Bacterial fluorinating enzyme like"/>
    <property type="match status" value="1"/>
</dbReference>
<evidence type="ECO:0000313" key="8">
    <source>
        <dbReference type="Proteomes" id="UP001139409"/>
    </source>
</evidence>
<dbReference type="Pfam" id="PF01887">
    <property type="entry name" value="SAM_HAT_N"/>
    <property type="match status" value="1"/>
</dbReference>
<dbReference type="RefSeq" id="WP_225698369.1">
    <property type="nucleotide sequence ID" value="NZ_JAIXNE010000002.1"/>
</dbReference>
<evidence type="ECO:0000256" key="2">
    <source>
        <dbReference type="ARBA" id="ARBA00024035"/>
    </source>
</evidence>
<dbReference type="Pfam" id="PF20257">
    <property type="entry name" value="SAM_HAT_C"/>
    <property type="match status" value="1"/>
</dbReference>
<dbReference type="SUPFAM" id="SSF101852">
    <property type="entry name" value="Bacterial fluorinating enzyme, C-terminal domain"/>
    <property type="match status" value="1"/>
</dbReference>
<dbReference type="PIRSF" id="PIRSF006779">
    <property type="entry name" value="UCP006779"/>
    <property type="match status" value="1"/>
</dbReference>
<dbReference type="Proteomes" id="UP001139409">
    <property type="component" value="Unassembled WGS sequence"/>
</dbReference>
<reference evidence="5" key="1">
    <citation type="submission" date="2021-09" db="EMBL/GenBank/DDBJ databases">
        <title>Fulvivirga sp. isolated from coastal sediment.</title>
        <authorList>
            <person name="Yu H."/>
        </authorList>
    </citation>
    <scope>NUCLEOTIDE SEQUENCE</scope>
    <source>
        <strain evidence="5">1062</strain>
    </source>
</reference>
<dbReference type="EMBL" id="JAIXNE010000002">
    <property type="protein sequence ID" value="MCA6075265.1"/>
    <property type="molecule type" value="Genomic_DNA"/>
</dbReference>
<evidence type="ECO:0000313" key="6">
    <source>
        <dbReference type="EMBL" id="MCA6076442.1"/>
    </source>
</evidence>
<dbReference type="Gene3D" id="3.40.50.10790">
    <property type="entry name" value="S-adenosyl-l-methionine hydroxide adenosyltransferase, N-terminal"/>
    <property type="match status" value="1"/>
</dbReference>
<keyword evidence="8" id="KW-1185">Reference proteome</keyword>
<evidence type="ECO:0000256" key="1">
    <source>
        <dbReference type="ARBA" id="ARBA00022691"/>
    </source>
</evidence>
<organism evidence="5 8">
    <name type="scientific">Fulvivirga sedimenti</name>
    <dbReference type="NCBI Taxonomy" id="2879465"/>
    <lineage>
        <taxon>Bacteria</taxon>
        <taxon>Pseudomonadati</taxon>
        <taxon>Bacteroidota</taxon>
        <taxon>Cytophagia</taxon>
        <taxon>Cytophagales</taxon>
        <taxon>Fulvivirgaceae</taxon>
        <taxon>Fulvivirga</taxon>
    </lineage>
</organism>
<comment type="caution">
    <text evidence="5">The sequence shown here is derived from an EMBL/GenBank/DDBJ whole genome shotgun (WGS) entry which is preliminary data.</text>
</comment>
<name>A0A9X1HQB6_9BACT</name>
<dbReference type="AlphaFoldDB" id="A0A9X1HQB6"/>
<comment type="similarity">
    <text evidence="2">Belongs to the SAM hydrolase / SAM-dependent halogenase family.</text>
</comment>
<evidence type="ECO:0000259" key="4">
    <source>
        <dbReference type="Pfam" id="PF20257"/>
    </source>
</evidence>
<keyword evidence="1" id="KW-0949">S-adenosyl-L-methionine</keyword>
<gene>
    <name evidence="5" type="ORF">LDX50_10315</name>
    <name evidence="6" type="ORF">LDX50_16285</name>
    <name evidence="7" type="ORF">LDX50_22005</name>
</gene>
<sequence>MAIVTFLSDFGESDHYVAAVKAKILSVNSGIRIIDISHQIGKCDLAHGAFVIRSVFRDFPRGTVHLVAVNSVGGSEDNFIALEMHGHYFVGTDNGIFGLISDEEARIIVNINTLNPVRSTFPTRTVLAVAAAKIASGTAITDLGPRVATYRRMMGRQLKANKKMITGHVLRVDHYGNLITNIDRETFNILSKDKKFTISFARERISRIHEFLHQVDPGDVFVIFNDLGLMEIGVNMGNAMNLLGLKYDSPVMINFEE</sequence>
<dbReference type="PANTHER" id="PTHR35092:SF1">
    <property type="entry name" value="CHLORINASE MJ1651"/>
    <property type="match status" value="1"/>
</dbReference>
<evidence type="ECO:0000313" key="5">
    <source>
        <dbReference type="EMBL" id="MCA6075265.1"/>
    </source>
</evidence>
<dbReference type="PANTHER" id="PTHR35092">
    <property type="entry name" value="CHLORINASE MJ1651"/>
    <property type="match status" value="1"/>
</dbReference>